<name>A0ABT5CIW6_9BACT</name>
<protein>
    <submittedName>
        <fullName evidence="4">LamG domain-containing protein</fullName>
    </submittedName>
</protein>
<evidence type="ECO:0000313" key="5">
    <source>
        <dbReference type="Proteomes" id="UP001217485"/>
    </source>
</evidence>
<dbReference type="SMART" id="SM00560">
    <property type="entry name" value="LamGL"/>
    <property type="match status" value="1"/>
</dbReference>
<dbReference type="Pfam" id="PF13385">
    <property type="entry name" value="Laminin_G_3"/>
    <property type="match status" value="1"/>
</dbReference>
<sequence>MRSLEYVPGRAGQALSLTMGSKLYFHHDAAWTASAMTIDVWINPASLPEKRRYTVIDSGGKPSLFLMPGGQIRCTMGVERNVAYPIVPGQWTHIACLSDGQTQSLYVNGVEVDRSPSGPVIASGEQPVHIGSDEPSGEDEFNGLLDSLRIFGRTLTPKEICAAAGGGC</sequence>
<dbReference type="Proteomes" id="UP001217485">
    <property type="component" value="Unassembled WGS sequence"/>
</dbReference>
<dbReference type="InterPro" id="IPR006558">
    <property type="entry name" value="LamG-like"/>
</dbReference>
<gene>
    <name evidence="4" type="ORF">POL72_48200</name>
</gene>
<proteinExistence type="predicted"/>
<dbReference type="RefSeq" id="WP_272103969.1">
    <property type="nucleotide sequence ID" value="NZ_JAQNDK010000007.1"/>
</dbReference>
<evidence type="ECO:0000259" key="3">
    <source>
        <dbReference type="SMART" id="SM00560"/>
    </source>
</evidence>
<comment type="caution">
    <text evidence="4">The sequence shown here is derived from an EMBL/GenBank/DDBJ whole genome shotgun (WGS) entry which is preliminary data.</text>
</comment>
<dbReference type="Gene3D" id="2.60.120.200">
    <property type="match status" value="1"/>
</dbReference>
<dbReference type="InterPro" id="IPR013320">
    <property type="entry name" value="ConA-like_dom_sf"/>
</dbReference>
<organism evidence="4 5">
    <name type="scientific">Sorangium atrum</name>
    <dbReference type="NCBI Taxonomy" id="2995308"/>
    <lineage>
        <taxon>Bacteria</taxon>
        <taxon>Pseudomonadati</taxon>
        <taxon>Myxococcota</taxon>
        <taxon>Polyangia</taxon>
        <taxon>Polyangiales</taxon>
        <taxon>Polyangiaceae</taxon>
        <taxon>Sorangium</taxon>
    </lineage>
</organism>
<accession>A0ABT5CIW6</accession>
<keyword evidence="1" id="KW-0732">Signal</keyword>
<keyword evidence="5" id="KW-1185">Reference proteome</keyword>
<reference evidence="4 5" key="1">
    <citation type="submission" date="2023-01" db="EMBL/GenBank/DDBJ databases">
        <title>Minimal conservation of predation-associated metabolite biosynthetic gene clusters underscores biosynthetic potential of Myxococcota including descriptions for ten novel species: Archangium lansinium sp. nov., Myxococcus landrumus sp. nov., Nannocystis bai.</title>
        <authorList>
            <person name="Ahearne A."/>
            <person name="Stevens C."/>
            <person name="Dowd S."/>
        </authorList>
    </citation>
    <scope>NUCLEOTIDE SEQUENCE [LARGE SCALE GENOMIC DNA]</scope>
    <source>
        <strain evidence="4 5">WIWO2</strain>
    </source>
</reference>
<feature type="domain" description="LamG-like jellyroll fold" evidence="3">
    <location>
        <begin position="34"/>
        <end position="158"/>
    </location>
</feature>
<evidence type="ECO:0000256" key="2">
    <source>
        <dbReference type="ARBA" id="ARBA00023157"/>
    </source>
</evidence>
<dbReference type="SUPFAM" id="SSF49899">
    <property type="entry name" value="Concanavalin A-like lectins/glucanases"/>
    <property type="match status" value="1"/>
</dbReference>
<dbReference type="EMBL" id="JAQNDK010000007">
    <property type="protein sequence ID" value="MDC0685583.1"/>
    <property type="molecule type" value="Genomic_DNA"/>
</dbReference>
<keyword evidence="2" id="KW-1015">Disulfide bond</keyword>
<evidence type="ECO:0000256" key="1">
    <source>
        <dbReference type="ARBA" id="ARBA00022729"/>
    </source>
</evidence>
<evidence type="ECO:0000313" key="4">
    <source>
        <dbReference type="EMBL" id="MDC0685583.1"/>
    </source>
</evidence>